<evidence type="ECO:0000259" key="1">
    <source>
        <dbReference type="Pfam" id="PF17648"/>
    </source>
</evidence>
<sequence>MIDITAEVETWPGVSTAPHRFAGREFTVGGREIGHLHGEWQVDVPLTRRLRDALVEEGVASPHHVHPESGWVTYYLDSEAGTRGAVWLLRLSYLRHVRALQRRDDAPPEVEAVDVGAVVDRLNPSAAVREALGVGTVT</sequence>
<accession>A0ABD6A655</accession>
<protein>
    <submittedName>
        <fullName evidence="2">Luciferase family protein</fullName>
    </submittedName>
</protein>
<dbReference type="Proteomes" id="UP001596547">
    <property type="component" value="Unassembled WGS sequence"/>
</dbReference>
<feature type="domain" description="Luciferase" evidence="1">
    <location>
        <begin position="30"/>
        <end position="92"/>
    </location>
</feature>
<organism evidence="2 3">
    <name type="scientific">Halomarina halobia</name>
    <dbReference type="NCBI Taxonomy" id="3033386"/>
    <lineage>
        <taxon>Archaea</taxon>
        <taxon>Methanobacteriati</taxon>
        <taxon>Methanobacteriota</taxon>
        <taxon>Stenosarchaea group</taxon>
        <taxon>Halobacteria</taxon>
        <taxon>Halobacteriales</taxon>
        <taxon>Natronomonadaceae</taxon>
        <taxon>Halomarina</taxon>
    </lineage>
</organism>
<dbReference type="AlphaFoldDB" id="A0ABD6A655"/>
<gene>
    <name evidence="2" type="ORF">ACFQPE_04800</name>
</gene>
<dbReference type="GeneID" id="79315096"/>
<dbReference type="InterPro" id="IPR040841">
    <property type="entry name" value="Luciferase_dom"/>
</dbReference>
<comment type="caution">
    <text evidence="2">The sequence shown here is derived from an EMBL/GenBank/DDBJ whole genome shotgun (WGS) entry which is preliminary data.</text>
</comment>
<keyword evidence="3" id="KW-1185">Reference proteome</keyword>
<reference evidence="2 3" key="1">
    <citation type="journal article" date="2019" name="Int. J. Syst. Evol. Microbiol.">
        <title>The Global Catalogue of Microorganisms (GCM) 10K type strain sequencing project: providing services to taxonomists for standard genome sequencing and annotation.</title>
        <authorList>
            <consortium name="The Broad Institute Genomics Platform"/>
            <consortium name="The Broad Institute Genome Sequencing Center for Infectious Disease"/>
            <person name="Wu L."/>
            <person name="Ma J."/>
        </authorList>
    </citation>
    <scope>NUCLEOTIDE SEQUENCE [LARGE SCALE GENOMIC DNA]</scope>
    <source>
        <strain evidence="2 3">PSR21</strain>
    </source>
</reference>
<proteinExistence type="predicted"/>
<name>A0ABD6A655_9EURY</name>
<evidence type="ECO:0000313" key="2">
    <source>
        <dbReference type="EMBL" id="MFC7316114.1"/>
    </source>
</evidence>
<dbReference type="RefSeq" id="WP_276305512.1">
    <property type="nucleotide sequence ID" value="NZ_CP119992.1"/>
</dbReference>
<dbReference type="EMBL" id="JBHTBF010000001">
    <property type="protein sequence ID" value="MFC7316114.1"/>
    <property type="molecule type" value="Genomic_DNA"/>
</dbReference>
<evidence type="ECO:0000313" key="3">
    <source>
        <dbReference type="Proteomes" id="UP001596547"/>
    </source>
</evidence>
<dbReference type="Pfam" id="PF17648">
    <property type="entry name" value="Luciferase"/>
    <property type="match status" value="1"/>
</dbReference>